<keyword evidence="1" id="KW-0548">Nucleotidyltransferase</keyword>
<keyword evidence="1" id="KW-0808">Transferase</keyword>
<organism evidence="1 2">
    <name type="scientific">Methylophaga muralis</name>
    <dbReference type="NCBI Taxonomy" id="291169"/>
    <lineage>
        <taxon>Bacteria</taxon>
        <taxon>Pseudomonadati</taxon>
        <taxon>Pseudomonadota</taxon>
        <taxon>Gammaproteobacteria</taxon>
        <taxon>Thiotrichales</taxon>
        <taxon>Piscirickettsiaceae</taxon>
        <taxon>Methylophaga</taxon>
    </lineage>
</organism>
<dbReference type="RefSeq" id="WP_069295093.1">
    <property type="nucleotide sequence ID" value="NZ_MCRI01000003.1"/>
</dbReference>
<dbReference type="Gene3D" id="3.40.50.10110">
    <property type="entry name" value="DNA polymerase III subunit chi"/>
    <property type="match status" value="1"/>
</dbReference>
<dbReference type="InterPro" id="IPR007459">
    <property type="entry name" value="DNA_pol3_chi"/>
</dbReference>
<proteinExistence type="predicted"/>
<gene>
    <name evidence="1" type="primary">holC</name>
    <name evidence="1" type="ORF">A9E74_00526</name>
</gene>
<dbReference type="Proteomes" id="UP000094379">
    <property type="component" value="Unassembled WGS sequence"/>
</dbReference>
<dbReference type="EMBL" id="MCRI01000003">
    <property type="protein sequence ID" value="ODN67696.1"/>
    <property type="molecule type" value="Genomic_DNA"/>
</dbReference>
<keyword evidence="2" id="KW-1185">Reference proteome</keyword>
<dbReference type="GO" id="GO:0006260">
    <property type="term" value="P:DNA replication"/>
    <property type="evidence" value="ECO:0007669"/>
    <property type="project" value="InterPro"/>
</dbReference>
<dbReference type="EC" id="2.7.7.7" evidence="1"/>
<dbReference type="STRING" id="291169.A9E74_00526"/>
<dbReference type="SUPFAM" id="SSF102400">
    <property type="entry name" value="DNA polymerase III chi subunit"/>
    <property type="match status" value="1"/>
</dbReference>
<dbReference type="GO" id="GO:0003887">
    <property type="term" value="F:DNA-directed DNA polymerase activity"/>
    <property type="evidence" value="ECO:0007669"/>
    <property type="project" value="UniProtKB-EC"/>
</dbReference>
<dbReference type="AlphaFoldDB" id="A0A1E3GVW9"/>
<protein>
    <submittedName>
        <fullName evidence="1">DNA polymerase III subunit chi</fullName>
        <ecNumber evidence="1">2.7.7.7</ecNumber>
    </submittedName>
</protein>
<dbReference type="GO" id="GO:0003677">
    <property type="term" value="F:DNA binding"/>
    <property type="evidence" value="ECO:0007669"/>
    <property type="project" value="InterPro"/>
</dbReference>
<name>A0A1E3GVW9_9GAMM</name>
<comment type="caution">
    <text evidence="1">The sequence shown here is derived from an EMBL/GenBank/DDBJ whole genome shotgun (WGS) entry which is preliminary data.</text>
</comment>
<dbReference type="PATRIC" id="fig|291169.3.peg.533"/>
<sequence>MTKVSFYILATTDPLDRQQFACRLAEKAYLKGHQVFIHTEDQTQSEAMDQALWAFRPDSFVPHQILATDDEIKAPVLISHENTAPPKLMDVLINLNPVQPLFFSQFERLAEIINGDEEIKKQGRVRYQFYKDRGYHLDTHQINN</sequence>
<reference evidence="1 2" key="1">
    <citation type="submission" date="2016-07" db="EMBL/GenBank/DDBJ databases">
        <title>Draft Genome Sequence of Methylophaga muralis Bur 1.</title>
        <authorList>
            <person name="Vasilenko O.V."/>
            <person name="Doronina N.V."/>
            <person name="Shmareva M.N."/>
            <person name="Tarlachkov S.V."/>
            <person name="Mustakhimov I."/>
            <person name="Trotsenko Y.A."/>
        </authorList>
    </citation>
    <scope>NUCLEOTIDE SEQUENCE [LARGE SCALE GENOMIC DNA]</scope>
    <source>
        <strain evidence="1 2">Bur 1</strain>
    </source>
</reference>
<evidence type="ECO:0000313" key="2">
    <source>
        <dbReference type="Proteomes" id="UP000094379"/>
    </source>
</evidence>
<dbReference type="Pfam" id="PF04364">
    <property type="entry name" value="DNA_pol3_chi"/>
    <property type="match status" value="1"/>
</dbReference>
<dbReference type="GO" id="GO:0032298">
    <property type="term" value="P:positive regulation of DNA-templated DNA replication initiation"/>
    <property type="evidence" value="ECO:0007669"/>
    <property type="project" value="TreeGrafter"/>
</dbReference>
<dbReference type="PANTHER" id="PTHR38767">
    <property type="entry name" value="DNA POLYMERASE III SUBUNIT CHI"/>
    <property type="match status" value="1"/>
</dbReference>
<evidence type="ECO:0000313" key="1">
    <source>
        <dbReference type="EMBL" id="ODN67696.1"/>
    </source>
</evidence>
<accession>A0A1E3GVW9</accession>
<dbReference type="InterPro" id="IPR036768">
    <property type="entry name" value="PolIII_chi_sf"/>
</dbReference>
<dbReference type="PANTHER" id="PTHR38767:SF1">
    <property type="entry name" value="DNA POLYMERASE III SUBUNIT CHI"/>
    <property type="match status" value="1"/>
</dbReference>